<reference evidence="6" key="2">
    <citation type="submission" date="2020-09" db="EMBL/GenBank/DDBJ databases">
        <authorList>
            <person name="Sun Q."/>
            <person name="Kim S."/>
        </authorList>
    </citation>
    <scope>NUCLEOTIDE SEQUENCE</scope>
    <source>
        <strain evidence="6">KCTC 22164</strain>
    </source>
</reference>
<evidence type="ECO:0000259" key="5">
    <source>
        <dbReference type="PROSITE" id="PS51352"/>
    </source>
</evidence>
<dbReference type="AlphaFoldDB" id="A0A918N0W2"/>
<proteinExistence type="inferred from homology"/>
<dbReference type="CDD" id="cd02968">
    <property type="entry name" value="SCO"/>
    <property type="match status" value="1"/>
</dbReference>
<dbReference type="Pfam" id="PF02630">
    <property type="entry name" value="SCO1-SenC"/>
    <property type="match status" value="1"/>
</dbReference>
<comment type="caution">
    <text evidence="6">The sequence shown here is derived from an EMBL/GenBank/DDBJ whole genome shotgun (WGS) entry which is preliminary data.</text>
</comment>
<evidence type="ECO:0000256" key="4">
    <source>
        <dbReference type="PIRSR" id="PIRSR603782-2"/>
    </source>
</evidence>
<accession>A0A918N0W2</accession>
<name>A0A918N0W2_9ALTE</name>
<dbReference type="PANTHER" id="PTHR12151:SF25">
    <property type="entry name" value="LINALOOL DEHYDRATASE_ISOMERASE DOMAIN-CONTAINING PROTEIN"/>
    <property type="match status" value="1"/>
</dbReference>
<dbReference type="Gene3D" id="3.40.30.10">
    <property type="entry name" value="Glutaredoxin"/>
    <property type="match status" value="1"/>
</dbReference>
<keyword evidence="3" id="KW-0479">Metal-binding</keyword>
<dbReference type="GO" id="GO:0046872">
    <property type="term" value="F:metal ion binding"/>
    <property type="evidence" value="ECO:0007669"/>
    <property type="project" value="UniProtKB-KW"/>
</dbReference>
<feature type="binding site" evidence="3">
    <location>
        <position position="84"/>
    </location>
    <ligand>
        <name>Cu cation</name>
        <dbReference type="ChEBI" id="CHEBI:23378"/>
    </ligand>
</feature>
<protein>
    <submittedName>
        <fullName evidence="6">Photosynthetic protein synthase I</fullName>
    </submittedName>
</protein>
<keyword evidence="2 3" id="KW-0186">Copper</keyword>
<dbReference type="Proteomes" id="UP000631300">
    <property type="component" value="Unassembled WGS sequence"/>
</dbReference>
<dbReference type="EMBL" id="BMXP01000007">
    <property type="protein sequence ID" value="GGW91124.1"/>
    <property type="molecule type" value="Genomic_DNA"/>
</dbReference>
<evidence type="ECO:0000256" key="2">
    <source>
        <dbReference type="ARBA" id="ARBA00023008"/>
    </source>
</evidence>
<dbReference type="PROSITE" id="PS51352">
    <property type="entry name" value="THIOREDOXIN_2"/>
    <property type="match status" value="1"/>
</dbReference>
<dbReference type="InterPro" id="IPR036249">
    <property type="entry name" value="Thioredoxin-like_sf"/>
</dbReference>
<organism evidence="6 7">
    <name type="scientific">Alteromonas halophila</name>
    <dbReference type="NCBI Taxonomy" id="516698"/>
    <lineage>
        <taxon>Bacteria</taxon>
        <taxon>Pseudomonadati</taxon>
        <taxon>Pseudomonadota</taxon>
        <taxon>Gammaproteobacteria</taxon>
        <taxon>Alteromonadales</taxon>
        <taxon>Alteromonadaceae</taxon>
        <taxon>Alteromonas/Salinimonas group</taxon>
        <taxon>Alteromonas</taxon>
    </lineage>
</organism>
<feature type="binding site" evidence="3">
    <location>
        <position position="80"/>
    </location>
    <ligand>
        <name>Cu cation</name>
        <dbReference type="ChEBI" id="CHEBI:23378"/>
    </ligand>
</feature>
<keyword evidence="4" id="KW-1015">Disulfide bond</keyword>
<feature type="domain" description="Thioredoxin" evidence="5">
    <location>
        <begin position="42"/>
        <end position="217"/>
    </location>
</feature>
<evidence type="ECO:0000256" key="1">
    <source>
        <dbReference type="ARBA" id="ARBA00010996"/>
    </source>
</evidence>
<comment type="similarity">
    <text evidence="1">Belongs to the SCO1/2 family.</text>
</comment>
<reference evidence="6" key="1">
    <citation type="journal article" date="2014" name="Int. J. Syst. Evol. Microbiol.">
        <title>Complete genome sequence of Corynebacterium casei LMG S-19264T (=DSM 44701T), isolated from a smear-ripened cheese.</title>
        <authorList>
            <consortium name="US DOE Joint Genome Institute (JGI-PGF)"/>
            <person name="Walter F."/>
            <person name="Albersmeier A."/>
            <person name="Kalinowski J."/>
            <person name="Ruckert C."/>
        </authorList>
    </citation>
    <scope>NUCLEOTIDE SEQUENCE</scope>
    <source>
        <strain evidence="6">KCTC 22164</strain>
    </source>
</reference>
<feature type="binding site" evidence="3">
    <location>
        <position position="171"/>
    </location>
    <ligand>
        <name>Cu cation</name>
        <dbReference type="ChEBI" id="CHEBI:23378"/>
    </ligand>
</feature>
<dbReference type="InterPro" id="IPR013766">
    <property type="entry name" value="Thioredoxin_domain"/>
</dbReference>
<evidence type="ECO:0000313" key="6">
    <source>
        <dbReference type="EMBL" id="GGW91124.1"/>
    </source>
</evidence>
<evidence type="ECO:0000313" key="7">
    <source>
        <dbReference type="Proteomes" id="UP000631300"/>
    </source>
</evidence>
<dbReference type="RefSeq" id="WP_189407262.1">
    <property type="nucleotide sequence ID" value="NZ_BMXP01000007.1"/>
</dbReference>
<sequence>MSQKNIVGLVALIALILGIYGATIIAPPDVDTPPDPDYFSMYPAPRELSEVNLTTHTGEPLTNADLTGQWTLVFLGYTFCPDICPTTMATLNRIYPELQDINSADPIRVLFISVDPNRDSVERLAEYVGFFNEAFTAATGEHKNLFPLTRSMGMMYAIAESTDKPNYLVDHSGSVVLVNPDAQVIGRFKPVMSPGKLAVADGEQILHDMPIITNADAP</sequence>
<gene>
    <name evidence="6" type="ORF">GCM10007391_26800</name>
</gene>
<dbReference type="PANTHER" id="PTHR12151">
    <property type="entry name" value="ELECTRON TRANSPORT PROTIN SCO1/SENC FAMILY MEMBER"/>
    <property type="match status" value="1"/>
</dbReference>
<dbReference type="SUPFAM" id="SSF52833">
    <property type="entry name" value="Thioredoxin-like"/>
    <property type="match status" value="1"/>
</dbReference>
<feature type="disulfide bond" description="Redox-active" evidence="4">
    <location>
        <begin position="80"/>
        <end position="84"/>
    </location>
</feature>
<dbReference type="InterPro" id="IPR003782">
    <property type="entry name" value="SCO1/SenC"/>
</dbReference>
<keyword evidence="7" id="KW-1185">Reference proteome</keyword>
<evidence type="ECO:0000256" key="3">
    <source>
        <dbReference type="PIRSR" id="PIRSR603782-1"/>
    </source>
</evidence>